<organism evidence="2 3">
    <name type="scientific">Lampropedia aestuarii</name>
    <dbReference type="NCBI Taxonomy" id="2562762"/>
    <lineage>
        <taxon>Bacteria</taxon>
        <taxon>Pseudomonadati</taxon>
        <taxon>Pseudomonadota</taxon>
        <taxon>Betaproteobacteria</taxon>
        <taxon>Burkholderiales</taxon>
        <taxon>Comamonadaceae</taxon>
        <taxon>Lampropedia</taxon>
    </lineage>
</organism>
<proteinExistence type="predicted"/>
<protein>
    <recommendedName>
        <fullName evidence="1">Toprim domain-containing protein</fullName>
    </recommendedName>
</protein>
<gene>
    <name evidence="2" type="ORF">E8K88_16480</name>
</gene>
<accession>A0A4S5BF86</accession>
<sequence length="155" mass="17009">MRHVQTNALQGLQQIEWIEAERKYKKRMFTGMRAKAAVFRMGPAQAKETFLCEGYATGLSIHAALRSIGSQAAVLVCFSAVNLEHVASLTTGRRFVCADNDASKTGQEAAEATGLPWCMPDEEGQDFNDLHVASGLFPVVRKLMAVRLQQEAAHT</sequence>
<dbReference type="AlphaFoldDB" id="A0A4S5BF86"/>
<evidence type="ECO:0000313" key="3">
    <source>
        <dbReference type="Proteomes" id="UP000306236"/>
    </source>
</evidence>
<comment type="caution">
    <text evidence="2">The sequence shown here is derived from an EMBL/GenBank/DDBJ whole genome shotgun (WGS) entry which is preliminary data.</text>
</comment>
<evidence type="ECO:0000259" key="1">
    <source>
        <dbReference type="Pfam" id="PF13362"/>
    </source>
</evidence>
<dbReference type="CDD" id="cd01029">
    <property type="entry name" value="TOPRIM_primases"/>
    <property type="match status" value="1"/>
</dbReference>
<dbReference type="InterPro" id="IPR006171">
    <property type="entry name" value="TOPRIM_dom"/>
</dbReference>
<keyword evidence="3" id="KW-1185">Reference proteome</keyword>
<dbReference type="EMBL" id="SSWX01000030">
    <property type="protein sequence ID" value="THJ30977.1"/>
    <property type="molecule type" value="Genomic_DNA"/>
</dbReference>
<dbReference type="Proteomes" id="UP000306236">
    <property type="component" value="Unassembled WGS sequence"/>
</dbReference>
<feature type="domain" description="Toprim" evidence="1">
    <location>
        <begin position="50"/>
        <end position="135"/>
    </location>
</feature>
<dbReference type="Pfam" id="PF13362">
    <property type="entry name" value="Toprim_3"/>
    <property type="match status" value="1"/>
</dbReference>
<evidence type="ECO:0000313" key="2">
    <source>
        <dbReference type="EMBL" id="THJ30977.1"/>
    </source>
</evidence>
<reference evidence="2 3" key="1">
    <citation type="submission" date="2019-04" db="EMBL/GenBank/DDBJ databases">
        <title>Lampropedia sp YIM MLB12 draf genome.</title>
        <authorList>
            <person name="Wang Y.-X."/>
        </authorList>
    </citation>
    <scope>NUCLEOTIDE SEQUENCE [LARGE SCALE GENOMIC DNA]</scope>
    <source>
        <strain evidence="2 3">YIM MLB12</strain>
    </source>
</reference>
<name>A0A4S5BF86_9BURK</name>
<dbReference type="InterPro" id="IPR034154">
    <property type="entry name" value="TOPRIM_DnaG/twinkle"/>
</dbReference>
<dbReference type="OrthoDB" id="8854726at2"/>